<sequence length="230" mass="26754">MDDRNLLLVTVYIICVTYVLYRMVKSLNITQVTIELNQDLLNTQLEEQNLKDILEIQFKLKKRYLLEDLKELSISIKNKSQQDFIEIDWDRSTLTDFQGQSRRVIRITPTMQLDLSERQVFRVIAAGNILTEKLTVEDVLKGDATNPTLKISAPLFDLSKLQKGKDTQKKLYSDFMTRNRTLQFSLKLVLRVANTTIEVGRLVNHILSCEFIVSKVPWTESLSWKPKDDD</sequence>
<dbReference type="RefSeq" id="WP_190423654.1">
    <property type="nucleotide sequence ID" value="NZ_JAMPKK010000109.1"/>
</dbReference>
<dbReference type="Proteomes" id="UP001442494">
    <property type="component" value="Unassembled WGS sequence"/>
</dbReference>
<keyword evidence="1" id="KW-0472">Membrane</keyword>
<reference evidence="2 3" key="1">
    <citation type="submission" date="2022-04" db="EMBL/GenBank/DDBJ databases">
        <title>Positive selection, recombination, and allopatry shape intraspecific diversity of widespread and dominant cyanobacteria.</title>
        <authorList>
            <person name="Wei J."/>
            <person name="Shu W."/>
            <person name="Hu C."/>
        </authorList>
    </citation>
    <scope>NUCLEOTIDE SEQUENCE [LARGE SCALE GENOMIC DNA]</scope>
    <source>
        <strain evidence="2 3">GB2-A5</strain>
    </source>
</reference>
<name>A0ABV0JX83_9CYAN</name>
<feature type="transmembrane region" description="Helical" evidence="1">
    <location>
        <begin position="6"/>
        <end position="24"/>
    </location>
</feature>
<gene>
    <name evidence="2" type="ORF">NDI37_26935</name>
</gene>
<organism evidence="2 3">
    <name type="scientific">Funiculus sociatus GB2-A5</name>
    <dbReference type="NCBI Taxonomy" id="2933946"/>
    <lineage>
        <taxon>Bacteria</taxon>
        <taxon>Bacillati</taxon>
        <taxon>Cyanobacteriota</taxon>
        <taxon>Cyanophyceae</taxon>
        <taxon>Coleofasciculales</taxon>
        <taxon>Coleofasciculaceae</taxon>
        <taxon>Funiculus</taxon>
    </lineage>
</organism>
<comment type="caution">
    <text evidence="2">The sequence shown here is derived from an EMBL/GenBank/DDBJ whole genome shotgun (WGS) entry which is preliminary data.</text>
</comment>
<evidence type="ECO:0000313" key="2">
    <source>
        <dbReference type="EMBL" id="MEP0868075.1"/>
    </source>
</evidence>
<dbReference type="EMBL" id="JAMPKK010000109">
    <property type="protein sequence ID" value="MEP0868075.1"/>
    <property type="molecule type" value="Genomic_DNA"/>
</dbReference>
<evidence type="ECO:0000256" key="1">
    <source>
        <dbReference type="SAM" id="Phobius"/>
    </source>
</evidence>
<evidence type="ECO:0000313" key="3">
    <source>
        <dbReference type="Proteomes" id="UP001442494"/>
    </source>
</evidence>
<keyword evidence="1" id="KW-1133">Transmembrane helix</keyword>
<protein>
    <submittedName>
        <fullName evidence="2">Uncharacterized protein</fullName>
    </submittedName>
</protein>
<keyword evidence="3" id="KW-1185">Reference proteome</keyword>
<accession>A0ABV0JX83</accession>
<proteinExistence type="predicted"/>
<keyword evidence="1" id="KW-0812">Transmembrane</keyword>